<dbReference type="STRING" id="28042.GU90_04395"/>
<feature type="compositionally biased region" description="Pro residues" evidence="1">
    <location>
        <begin position="78"/>
        <end position="97"/>
    </location>
</feature>
<keyword evidence="3" id="KW-1185">Reference proteome</keyword>
<protein>
    <submittedName>
        <fullName evidence="2">Uncharacterized protein</fullName>
    </submittedName>
</protein>
<reference evidence="2 3" key="1">
    <citation type="submission" date="2014-06" db="EMBL/GenBank/DDBJ databases">
        <title>Saccharopolyspora rectivirgula DSM-43113 Genome sequencing.</title>
        <authorList>
            <person name="Barrera C."/>
            <person name="Millon L."/>
            <person name="Rognon B."/>
            <person name="Zaugg C."/>
            <person name="Monod M."/>
        </authorList>
    </citation>
    <scope>NUCLEOTIDE SEQUENCE [LARGE SCALE GENOMIC DNA]</scope>
    <source>
        <strain evidence="2 3">DSM 43113</strain>
    </source>
</reference>
<dbReference type="EMBL" id="JNVU01000013">
    <property type="protein sequence ID" value="KEI45354.1"/>
    <property type="molecule type" value="Genomic_DNA"/>
</dbReference>
<gene>
    <name evidence="2" type="ORF">GU90_04395</name>
</gene>
<dbReference type="RefSeq" id="WP_029720609.1">
    <property type="nucleotide sequence ID" value="NZ_JNVU01000013.1"/>
</dbReference>
<dbReference type="OrthoDB" id="3555448at2"/>
<accession>A0A073BC55</accession>
<evidence type="ECO:0000313" key="3">
    <source>
        <dbReference type="Proteomes" id="UP000031419"/>
    </source>
</evidence>
<proteinExistence type="predicted"/>
<feature type="compositionally biased region" description="Low complexity" evidence="1">
    <location>
        <begin position="68"/>
        <end position="77"/>
    </location>
</feature>
<dbReference type="eggNOG" id="ENOG5033JK8">
    <property type="taxonomic scope" value="Bacteria"/>
</dbReference>
<name>A0A073BC55_9PSEU</name>
<dbReference type="AlphaFoldDB" id="A0A073BC55"/>
<dbReference type="Proteomes" id="UP000031419">
    <property type="component" value="Unassembled WGS sequence"/>
</dbReference>
<evidence type="ECO:0000313" key="2">
    <source>
        <dbReference type="EMBL" id="KEI45354.1"/>
    </source>
</evidence>
<evidence type="ECO:0000256" key="1">
    <source>
        <dbReference type="SAM" id="MobiDB-lite"/>
    </source>
</evidence>
<sequence length="195" mass="20930">MPIRTHRGRAAVYRRLWAWPLRSPKHLVAAVLLVVAAGAVIAYLLPQGVRTLPQAERDHTGQPVEHSAVVPPVTTHTPAPPTISVPTSTPAPTPPDPQGLKVVEEWGRAWVTHPPGSTKQQWLDALRPHTTDEFITVMQTVEPANAGSAITGPVTPISSTATAMKVSLPTDIGVLNVRVIKTPDGWKVAGYDREG</sequence>
<organism evidence="2 3">
    <name type="scientific">Saccharopolyspora rectivirgula</name>
    <dbReference type="NCBI Taxonomy" id="28042"/>
    <lineage>
        <taxon>Bacteria</taxon>
        <taxon>Bacillati</taxon>
        <taxon>Actinomycetota</taxon>
        <taxon>Actinomycetes</taxon>
        <taxon>Pseudonocardiales</taxon>
        <taxon>Pseudonocardiaceae</taxon>
        <taxon>Saccharopolyspora</taxon>
    </lineage>
</organism>
<comment type="caution">
    <text evidence="2">The sequence shown here is derived from an EMBL/GenBank/DDBJ whole genome shotgun (WGS) entry which is preliminary data.</text>
</comment>
<feature type="region of interest" description="Disordered" evidence="1">
    <location>
        <begin position="54"/>
        <end position="97"/>
    </location>
</feature>